<evidence type="ECO:0000313" key="1">
    <source>
        <dbReference type="EMBL" id="QGO06147.1"/>
    </source>
</evidence>
<dbReference type="EMBL" id="CP038908">
    <property type="protein sequence ID" value="QGO06147.1"/>
    <property type="molecule type" value="Genomic_DNA"/>
</dbReference>
<keyword evidence="2" id="KW-1185">Reference proteome</keyword>
<name>A0A9Q5V9V7_PISSA</name>
<accession>A0A9Q5V9V7</accession>
<dbReference type="GeneID" id="66741337"/>
<reference evidence="1 2" key="1">
    <citation type="submission" date="2019-04" db="EMBL/GenBank/DDBJ databases">
        <title>Complete genome sequencing of Piscirickettsia salmonis strain Psal-009.</title>
        <authorList>
            <person name="Schober I."/>
            <person name="Bunk B."/>
            <person name="Sproer C."/>
            <person name="Carril G.P."/>
            <person name="Riedel T."/>
            <person name="Flores-Herrera P.A."/>
            <person name="Nourdin-Galindo G."/>
            <person name="Marshall S.H."/>
            <person name="Overmann J."/>
        </authorList>
    </citation>
    <scope>NUCLEOTIDE SEQUENCE [LARGE SCALE GENOMIC DNA]</scope>
    <source>
        <strain evidence="1 2">Psal-009</strain>
    </source>
</reference>
<dbReference type="RefSeq" id="WP_016211012.1">
    <property type="nucleotide sequence ID" value="NZ_CP012413.1"/>
</dbReference>
<gene>
    <name evidence="1" type="ORF">Psal009_02052</name>
</gene>
<organism evidence="1 2">
    <name type="scientific">Piscirickettsia salmonis</name>
    <dbReference type="NCBI Taxonomy" id="1238"/>
    <lineage>
        <taxon>Bacteria</taxon>
        <taxon>Pseudomonadati</taxon>
        <taxon>Pseudomonadota</taxon>
        <taxon>Gammaproteobacteria</taxon>
        <taxon>Thiotrichales</taxon>
        <taxon>Piscirickettsiaceae</taxon>
        <taxon>Piscirickettsia</taxon>
    </lineage>
</organism>
<protein>
    <submittedName>
        <fullName evidence="1">Uncharacterized protein</fullName>
    </submittedName>
</protein>
<proteinExistence type="predicted"/>
<dbReference type="Proteomes" id="UP000422232">
    <property type="component" value="Chromosome"/>
</dbReference>
<sequence>MPLASFLKKINPSKESGQCVIHSVQTAEVLRGNQGMYAEDLDLEGAFEVLSQLELARVENWVDVKAYVLRKPNTIFILETEGHSWNAFSTIDGSYHHIDSNQDIYQTIDFNKNYEDAYISKYQELFNDDHGARDTVTIRVFGRLHPTWHNGLQYQSIIYKPFIPLFQTANTTGHTQEEIEDCSREMSHFL</sequence>
<evidence type="ECO:0000313" key="2">
    <source>
        <dbReference type="Proteomes" id="UP000422232"/>
    </source>
</evidence>
<dbReference type="AlphaFoldDB" id="A0A9Q5V9V7"/>